<accession>A0ABM1L125</accession>
<dbReference type="Pfam" id="PF15713">
    <property type="entry name" value="PTPRCAP"/>
    <property type="match status" value="1"/>
</dbReference>
<dbReference type="RefSeq" id="XP_015279662.1">
    <property type="nucleotide sequence ID" value="XM_015424176.1"/>
</dbReference>
<dbReference type="Proteomes" id="UP000694871">
    <property type="component" value="Unplaced"/>
</dbReference>
<evidence type="ECO:0000313" key="4">
    <source>
        <dbReference type="RefSeq" id="XP_015279662.1"/>
    </source>
</evidence>
<reference evidence="4" key="1">
    <citation type="submission" date="2025-08" db="UniProtKB">
        <authorList>
            <consortium name="RefSeq"/>
        </authorList>
    </citation>
    <scope>IDENTIFICATION</scope>
</reference>
<keyword evidence="2" id="KW-0812">Transmembrane</keyword>
<feature type="compositionally biased region" description="Basic and acidic residues" evidence="1">
    <location>
        <begin position="126"/>
        <end position="136"/>
    </location>
</feature>
<evidence type="ECO:0000256" key="1">
    <source>
        <dbReference type="SAM" id="MobiDB-lite"/>
    </source>
</evidence>
<evidence type="ECO:0000313" key="3">
    <source>
        <dbReference type="Proteomes" id="UP000694871"/>
    </source>
</evidence>
<keyword evidence="2" id="KW-1133">Transmembrane helix</keyword>
<name>A0ABM1L125_GEKJA</name>
<keyword evidence="3" id="KW-1185">Reference proteome</keyword>
<feature type="transmembrane region" description="Helical" evidence="2">
    <location>
        <begin position="43"/>
        <end position="65"/>
    </location>
</feature>
<dbReference type="InterPro" id="IPR016553">
    <property type="entry name" value="PTPRCAP"/>
</dbReference>
<feature type="non-terminal residue" evidence="4">
    <location>
        <position position="1"/>
    </location>
</feature>
<keyword evidence="4" id="KW-0675">Receptor</keyword>
<feature type="compositionally biased region" description="Acidic residues" evidence="1">
    <location>
        <begin position="106"/>
        <end position="125"/>
    </location>
</feature>
<feature type="region of interest" description="Disordered" evidence="1">
    <location>
        <begin position="97"/>
        <end position="185"/>
    </location>
</feature>
<sequence>LILAPFFLQSLQFPRALSALLLLFPVFLENSKAAEEGGSGHSDSTTVSLLFCLLLLLLLLLFLAWRRLSRDSQGRYHPRRLIGVLIHQWQAFRGELPPEELPQGYQEDEEQRVEELEEPEQQEDMAAEKQQQKDKQEEEEEQQQQRQEELNKSIHSEPPEEAEPQQPSKEEGTKAAEGSAEALLSDLHSFSGTAAWEDSGKHFHITTL</sequence>
<evidence type="ECO:0000256" key="2">
    <source>
        <dbReference type="SAM" id="Phobius"/>
    </source>
</evidence>
<gene>
    <name evidence="4" type="primary">PTPRCAP</name>
</gene>
<dbReference type="PANTHER" id="PTHR15312:SF1">
    <property type="entry name" value="PROTEIN TYROSINE PHOSPHATASE RECEPTOR TYPE C-ASSOCIATED PROTEIN"/>
    <property type="match status" value="1"/>
</dbReference>
<keyword evidence="2" id="KW-0472">Membrane</keyword>
<dbReference type="PANTHER" id="PTHR15312">
    <property type="entry name" value="PROTEIN TYROSINE PHOSPHATASE RECEPTOR TYPE C-ASSOCIATED PROTEIN"/>
    <property type="match status" value="1"/>
</dbReference>
<protein>
    <submittedName>
        <fullName evidence="4">Protein tyrosine phosphatase receptor type C-associated protein</fullName>
    </submittedName>
</protein>
<organism evidence="3 4">
    <name type="scientific">Gekko japonicus</name>
    <name type="common">Schlegel's Japanese gecko</name>
    <dbReference type="NCBI Taxonomy" id="146911"/>
    <lineage>
        <taxon>Eukaryota</taxon>
        <taxon>Metazoa</taxon>
        <taxon>Chordata</taxon>
        <taxon>Craniata</taxon>
        <taxon>Vertebrata</taxon>
        <taxon>Euteleostomi</taxon>
        <taxon>Lepidosauria</taxon>
        <taxon>Squamata</taxon>
        <taxon>Bifurcata</taxon>
        <taxon>Gekkota</taxon>
        <taxon>Gekkonidae</taxon>
        <taxon>Gekkoninae</taxon>
        <taxon>Gekko</taxon>
    </lineage>
</organism>
<dbReference type="GeneID" id="107121283"/>
<feature type="compositionally biased region" description="Basic and acidic residues" evidence="1">
    <location>
        <begin position="146"/>
        <end position="158"/>
    </location>
</feature>
<proteinExistence type="predicted"/>